<dbReference type="Proteomes" id="UP001500622">
    <property type="component" value="Unassembled WGS sequence"/>
</dbReference>
<dbReference type="RefSeq" id="WP_345214661.1">
    <property type="nucleotide sequence ID" value="NZ_BAABGN010000001.1"/>
</dbReference>
<dbReference type="InterPro" id="IPR036249">
    <property type="entry name" value="Thioredoxin-like_sf"/>
</dbReference>
<name>A0ABP8KTY0_9MICO</name>
<dbReference type="PIRSF" id="PIRSF000077">
    <property type="entry name" value="Thioredoxin"/>
    <property type="match status" value="1"/>
</dbReference>
<evidence type="ECO:0000313" key="10">
    <source>
        <dbReference type="Proteomes" id="UP001500622"/>
    </source>
</evidence>
<evidence type="ECO:0000256" key="6">
    <source>
        <dbReference type="NCBIfam" id="TIGR01068"/>
    </source>
</evidence>
<comment type="caution">
    <text evidence="9">The sequence shown here is derived from an EMBL/GenBank/DDBJ whole genome shotgun (WGS) entry which is preliminary data.</text>
</comment>
<dbReference type="Pfam" id="PF00085">
    <property type="entry name" value="Thioredoxin"/>
    <property type="match status" value="1"/>
</dbReference>
<dbReference type="InterPro" id="IPR017937">
    <property type="entry name" value="Thioredoxin_CS"/>
</dbReference>
<accession>A0ABP8KTY0</accession>
<keyword evidence="4" id="KW-1015">Disulfide bond</keyword>
<keyword evidence="3" id="KW-0249">Electron transport</keyword>
<dbReference type="PROSITE" id="PS00194">
    <property type="entry name" value="THIOREDOXIN_1"/>
    <property type="match status" value="1"/>
</dbReference>
<dbReference type="InterPro" id="IPR005746">
    <property type="entry name" value="Thioredoxin"/>
</dbReference>
<dbReference type="PROSITE" id="PS51352">
    <property type="entry name" value="THIOREDOXIN_2"/>
    <property type="match status" value="1"/>
</dbReference>
<reference evidence="10" key="1">
    <citation type="journal article" date="2019" name="Int. J. Syst. Evol. Microbiol.">
        <title>The Global Catalogue of Microorganisms (GCM) 10K type strain sequencing project: providing services to taxonomists for standard genome sequencing and annotation.</title>
        <authorList>
            <consortium name="The Broad Institute Genomics Platform"/>
            <consortium name="The Broad Institute Genome Sequencing Center for Infectious Disease"/>
            <person name="Wu L."/>
            <person name="Ma J."/>
        </authorList>
    </citation>
    <scope>NUCLEOTIDE SEQUENCE [LARGE SCALE GENOMIC DNA]</scope>
    <source>
        <strain evidence="10">JCM 17810</strain>
    </source>
</reference>
<dbReference type="NCBIfam" id="TIGR01068">
    <property type="entry name" value="thioredoxin"/>
    <property type="match status" value="1"/>
</dbReference>
<dbReference type="SUPFAM" id="SSF52833">
    <property type="entry name" value="Thioredoxin-like"/>
    <property type="match status" value="1"/>
</dbReference>
<keyword evidence="5" id="KW-0676">Redox-active center</keyword>
<dbReference type="EMBL" id="BAABGN010000001">
    <property type="protein sequence ID" value="GAA4415740.1"/>
    <property type="molecule type" value="Genomic_DNA"/>
</dbReference>
<proteinExistence type="inferred from homology"/>
<dbReference type="InterPro" id="IPR013766">
    <property type="entry name" value="Thioredoxin_domain"/>
</dbReference>
<dbReference type="Gene3D" id="3.40.30.10">
    <property type="entry name" value="Glutaredoxin"/>
    <property type="match status" value="1"/>
</dbReference>
<comment type="similarity">
    <text evidence="1 7">Belongs to the thioredoxin family.</text>
</comment>
<dbReference type="PANTHER" id="PTHR45663:SF11">
    <property type="entry name" value="GEO12009P1"/>
    <property type="match status" value="1"/>
</dbReference>
<sequence>MSARSVDESTFDQEVLQNDRPVLVDFWADWCGPCKSLSPILDQLAADHPGTLDVVKVNVEENTGLAASYMVTALPAMKVFQGGEVVHEIRGAKPKRALEAELAPYLGA</sequence>
<evidence type="ECO:0000256" key="3">
    <source>
        <dbReference type="ARBA" id="ARBA00022982"/>
    </source>
</evidence>
<protein>
    <recommendedName>
        <fullName evidence="6 7">Thioredoxin</fullName>
    </recommendedName>
</protein>
<evidence type="ECO:0000256" key="2">
    <source>
        <dbReference type="ARBA" id="ARBA00022448"/>
    </source>
</evidence>
<dbReference type="PANTHER" id="PTHR45663">
    <property type="entry name" value="GEO12009P1"/>
    <property type="match status" value="1"/>
</dbReference>
<evidence type="ECO:0000313" key="9">
    <source>
        <dbReference type="EMBL" id="GAA4415740.1"/>
    </source>
</evidence>
<evidence type="ECO:0000256" key="7">
    <source>
        <dbReference type="PIRNR" id="PIRNR000077"/>
    </source>
</evidence>
<keyword evidence="2" id="KW-0813">Transport</keyword>
<keyword evidence="10" id="KW-1185">Reference proteome</keyword>
<dbReference type="PRINTS" id="PR00421">
    <property type="entry name" value="THIOREDOXIN"/>
</dbReference>
<evidence type="ECO:0000256" key="4">
    <source>
        <dbReference type="ARBA" id="ARBA00023157"/>
    </source>
</evidence>
<gene>
    <name evidence="9" type="primary">trxA_1</name>
    <name evidence="9" type="ORF">GCM10023169_02370</name>
</gene>
<evidence type="ECO:0000256" key="1">
    <source>
        <dbReference type="ARBA" id="ARBA00008987"/>
    </source>
</evidence>
<dbReference type="CDD" id="cd02947">
    <property type="entry name" value="TRX_family"/>
    <property type="match status" value="1"/>
</dbReference>
<feature type="domain" description="Thioredoxin" evidence="8">
    <location>
        <begin position="1"/>
        <end position="107"/>
    </location>
</feature>
<organism evidence="9 10">
    <name type="scientific">Georgenia halophila</name>
    <dbReference type="NCBI Taxonomy" id="620889"/>
    <lineage>
        <taxon>Bacteria</taxon>
        <taxon>Bacillati</taxon>
        <taxon>Actinomycetota</taxon>
        <taxon>Actinomycetes</taxon>
        <taxon>Micrococcales</taxon>
        <taxon>Bogoriellaceae</taxon>
        <taxon>Georgenia</taxon>
    </lineage>
</organism>
<evidence type="ECO:0000256" key="5">
    <source>
        <dbReference type="ARBA" id="ARBA00023284"/>
    </source>
</evidence>
<evidence type="ECO:0000259" key="8">
    <source>
        <dbReference type="PROSITE" id="PS51352"/>
    </source>
</evidence>